<name>A0A5B7H821_PORTR</name>
<comment type="caution">
    <text evidence="2">The sequence shown here is derived from an EMBL/GenBank/DDBJ whole genome shotgun (WGS) entry which is preliminary data.</text>
</comment>
<evidence type="ECO:0000256" key="1">
    <source>
        <dbReference type="SAM" id="MobiDB-lite"/>
    </source>
</evidence>
<dbReference type="EMBL" id="VSRR010028386">
    <property type="protein sequence ID" value="MPC68791.1"/>
    <property type="molecule type" value="Genomic_DNA"/>
</dbReference>
<feature type="region of interest" description="Disordered" evidence="1">
    <location>
        <begin position="19"/>
        <end position="54"/>
    </location>
</feature>
<reference evidence="2 3" key="1">
    <citation type="submission" date="2019-05" db="EMBL/GenBank/DDBJ databases">
        <title>Another draft genome of Portunus trituberculatus and its Hox gene families provides insights of decapod evolution.</title>
        <authorList>
            <person name="Jeong J.-H."/>
            <person name="Song I."/>
            <person name="Kim S."/>
            <person name="Choi T."/>
            <person name="Kim D."/>
            <person name="Ryu S."/>
            <person name="Kim W."/>
        </authorList>
    </citation>
    <scope>NUCLEOTIDE SEQUENCE [LARGE SCALE GENOMIC DNA]</scope>
    <source>
        <tissue evidence="2">Muscle</tissue>
    </source>
</reference>
<gene>
    <name evidence="2" type="ORF">E2C01_063001</name>
</gene>
<accession>A0A5B7H821</accession>
<dbReference type="AlphaFoldDB" id="A0A5B7H821"/>
<sequence length="116" mass="12912">MKVKVFSLWRWARRSGPERATVTEPRGKRRKMAMAGGQRAWRRERGRAASHALAPPTAGLEDQRQYLADLLSLSQVCPAHVLQESPAANTLYSPDTFSYKAADMKRLGGDSVTEVV</sequence>
<evidence type="ECO:0000313" key="2">
    <source>
        <dbReference type="EMBL" id="MPC68791.1"/>
    </source>
</evidence>
<dbReference type="Proteomes" id="UP000324222">
    <property type="component" value="Unassembled WGS sequence"/>
</dbReference>
<keyword evidence="3" id="KW-1185">Reference proteome</keyword>
<organism evidence="2 3">
    <name type="scientific">Portunus trituberculatus</name>
    <name type="common">Swimming crab</name>
    <name type="synonym">Neptunus trituberculatus</name>
    <dbReference type="NCBI Taxonomy" id="210409"/>
    <lineage>
        <taxon>Eukaryota</taxon>
        <taxon>Metazoa</taxon>
        <taxon>Ecdysozoa</taxon>
        <taxon>Arthropoda</taxon>
        <taxon>Crustacea</taxon>
        <taxon>Multicrustacea</taxon>
        <taxon>Malacostraca</taxon>
        <taxon>Eumalacostraca</taxon>
        <taxon>Eucarida</taxon>
        <taxon>Decapoda</taxon>
        <taxon>Pleocyemata</taxon>
        <taxon>Brachyura</taxon>
        <taxon>Eubrachyura</taxon>
        <taxon>Portunoidea</taxon>
        <taxon>Portunidae</taxon>
        <taxon>Portuninae</taxon>
        <taxon>Portunus</taxon>
    </lineage>
</organism>
<proteinExistence type="predicted"/>
<evidence type="ECO:0000313" key="3">
    <source>
        <dbReference type="Proteomes" id="UP000324222"/>
    </source>
</evidence>
<protein>
    <submittedName>
        <fullName evidence="2">Uncharacterized protein</fullName>
    </submittedName>
</protein>